<dbReference type="GO" id="GO:0000976">
    <property type="term" value="F:transcription cis-regulatory region binding"/>
    <property type="evidence" value="ECO:0007669"/>
    <property type="project" value="TreeGrafter"/>
</dbReference>
<dbReference type="SUPFAM" id="SSF48498">
    <property type="entry name" value="Tetracyclin repressor-like, C-terminal domain"/>
    <property type="match status" value="1"/>
</dbReference>
<dbReference type="InterPro" id="IPR004111">
    <property type="entry name" value="Repressor_TetR_C"/>
</dbReference>
<dbReference type="SUPFAM" id="SSF46689">
    <property type="entry name" value="Homeodomain-like"/>
    <property type="match status" value="1"/>
</dbReference>
<dbReference type="GO" id="GO:0045892">
    <property type="term" value="P:negative regulation of DNA-templated transcription"/>
    <property type="evidence" value="ECO:0007669"/>
    <property type="project" value="InterPro"/>
</dbReference>
<keyword evidence="3 5" id="KW-0238">DNA-binding</keyword>
<dbReference type="InterPro" id="IPR036271">
    <property type="entry name" value="Tet_transcr_reg_TetR-rel_C_sf"/>
</dbReference>
<dbReference type="GO" id="GO:0046677">
    <property type="term" value="P:response to antibiotic"/>
    <property type="evidence" value="ECO:0007669"/>
    <property type="project" value="InterPro"/>
</dbReference>
<comment type="caution">
    <text evidence="7">The sequence shown here is derived from an EMBL/GenBank/DDBJ whole genome shotgun (WGS) entry which is preliminary data.</text>
</comment>
<dbReference type="Pfam" id="PF00440">
    <property type="entry name" value="TetR_N"/>
    <property type="match status" value="1"/>
</dbReference>
<organism evidence="7 8">
    <name type="scientific">Streptomyces aurantiacus JA 4570</name>
    <dbReference type="NCBI Taxonomy" id="1286094"/>
    <lineage>
        <taxon>Bacteria</taxon>
        <taxon>Bacillati</taxon>
        <taxon>Actinomycetota</taxon>
        <taxon>Actinomycetes</taxon>
        <taxon>Kitasatosporales</taxon>
        <taxon>Streptomycetaceae</taxon>
        <taxon>Streptomyces</taxon>
        <taxon>Streptomyces aurantiacus group</taxon>
    </lineage>
</organism>
<reference evidence="7 8" key="1">
    <citation type="submission" date="2013-02" db="EMBL/GenBank/DDBJ databases">
        <title>Draft Genome Sequence of Streptomyces aurantiacus, Which Produces Setomimycin.</title>
        <authorList>
            <person name="Gruening B.A."/>
            <person name="Praeg A."/>
            <person name="Erxleben A."/>
            <person name="Guenther S."/>
            <person name="Mueller M."/>
        </authorList>
    </citation>
    <scope>NUCLEOTIDE SEQUENCE [LARGE SCALE GENOMIC DNA]</scope>
    <source>
        <strain evidence="7 8">JA 4570</strain>
    </source>
</reference>
<dbReference type="Proteomes" id="UP000014629">
    <property type="component" value="Unassembled WGS sequence"/>
</dbReference>
<dbReference type="PANTHER" id="PTHR30055">
    <property type="entry name" value="HTH-TYPE TRANSCRIPTIONAL REGULATOR RUTR"/>
    <property type="match status" value="1"/>
</dbReference>
<dbReference type="PRINTS" id="PR00455">
    <property type="entry name" value="HTHTETR"/>
</dbReference>
<dbReference type="PANTHER" id="PTHR30055:SF151">
    <property type="entry name" value="TRANSCRIPTIONAL REGULATORY PROTEIN"/>
    <property type="match status" value="1"/>
</dbReference>
<dbReference type="AlphaFoldDB" id="S4A2I9"/>
<dbReference type="PRINTS" id="PR00400">
    <property type="entry name" value="TETREPRESSOR"/>
</dbReference>
<dbReference type="Gene3D" id="1.10.357.10">
    <property type="entry name" value="Tetracycline Repressor, domain 2"/>
    <property type="match status" value="1"/>
</dbReference>
<dbReference type="Gene3D" id="1.10.10.60">
    <property type="entry name" value="Homeodomain-like"/>
    <property type="match status" value="1"/>
</dbReference>
<evidence type="ECO:0000256" key="2">
    <source>
        <dbReference type="ARBA" id="ARBA00023015"/>
    </source>
</evidence>
<evidence type="ECO:0000256" key="5">
    <source>
        <dbReference type="PROSITE-ProRule" id="PRU00335"/>
    </source>
</evidence>
<dbReference type="InterPro" id="IPR003012">
    <property type="entry name" value="Tet_transcr_reg_TetR"/>
</dbReference>
<evidence type="ECO:0000256" key="3">
    <source>
        <dbReference type="ARBA" id="ARBA00023125"/>
    </source>
</evidence>
<evidence type="ECO:0000256" key="1">
    <source>
        <dbReference type="ARBA" id="ARBA00022491"/>
    </source>
</evidence>
<dbReference type="Pfam" id="PF02909">
    <property type="entry name" value="TetR_C_1"/>
    <property type="match status" value="1"/>
</dbReference>
<dbReference type="OrthoDB" id="3818006at2"/>
<evidence type="ECO:0000259" key="6">
    <source>
        <dbReference type="PROSITE" id="PS50977"/>
    </source>
</evidence>
<keyword evidence="8" id="KW-1185">Reference proteome</keyword>
<protein>
    <recommendedName>
        <fullName evidence="6">HTH tetR-type domain-containing protein</fullName>
    </recommendedName>
</protein>
<accession>S4A2I9</accession>
<evidence type="ECO:0000256" key="4">
    <source>
        <dbReference type="ARBA" id="ARBA00023163"/>
    </source>
</evidence>
<gene>
    <name evidence="7" type="ORF">STRAU_1977</name>
</gene>
<name>S4A2I9_9ACTN</name>
<dbReference type="GO" id="GO:0003700">
    <property type="term" value="F:DNA-binding transcription factor activity"/>
    <property type="evidence" value="ECO:0007669"/>
    <property type="project" value="TreeGrafter"/>
</dbReference>
<evidence type="ECO:0000313" key="8">
    <source>
        <dbReference type="Proteomes" id="UP000014629"/>
    </source>
</evidence>
<dbReference type="InterPro" id="IPR001647">
    <property type="entry name" value="HTH_TetR"/>
</dbReference>
<proteinExistence type="predicted"/>
<dbReference type="InterPro" id="IPR009057">
    <property type="entry name" value="Homeodomain-like_sf"/>
</dbReference>
<sequence>MPRDTLTKEQIIRTAIELLDEEGLEGLNMRSLGKRLDSAATAVYWHVKNKDDLVQLVGDEVWNEIELPDPDAVGWRAAAASLATGLRAMLTRHPWLVQAFGSHLFYGPAKARYDDHCLAVYEGAGFTGPAADQAAASVFTFVLGNVLGASATASVTRRLGRDGGDAQERLAEFMAEASEVAGRFPRLRSRLETPAAEFGAAPEDTFDYGLRTLLDGFENQLIAARSA</sequence>
<dbReference type="EMBL" id="AOPZ01000070">
    <property type="protein sequence ID" value="EPH44950.1"/>
    <property type="molecule type" value="Genomic_DNA"/>
</dbReference>
<keyword evidence="4" id="KW-0804">Transcription</keyword>
<keyword evidence="1" id="KW-0678">Repressor</keyword>
<evidence type="ECO:0000313" key="7">
    <source>
        <dbReference type="EMBL" id="EPH44950.1"/>
    </source>
</evidence>
<dbReference type="PATRIC" id="fig|1286094.4.peg.1955"/>
<dbReference type="PROSITE" id="PS50977">
    <property type="entry name" value="HTH_TETR_2"/>
    <property type="match status" value="1"/>
</dbReference>
<dbReference type="InterPro" id="IPR050109">
    <property type="entry name" value="HTH-type_TetR-like_transc_reg"/>
</dbReference>
<keyword evidence="2" id="KW-0805">Transcription regulation</keyword>
<feature type="DNA-binding region" description="H-T-H motif" evidence="5">
    <location>
        <begin position="28"/>
        <end position="47"/>
    </location>
</feature>
<feature type="domain" description="HTH tetR-type" evidence="6">
    <location>
        <begin position="5"/>
        <end position="65"/>
    </location>
</feature>
<dbReference type="RefSeq" id="WP_016640107.1">
    <property type="nucleotide sequence ID" value="NZ_AOPZ01000070.1"/>
</dbReference>